<dbReference type="EMBL" id="JBHUGF010000014">
    <property type="protein sequence ID" value="MFD1992791.1"/>
    <property type="molecule type" value="Genomic_DNA"/>
</dbReference>
<keyword evidence="1" id="KW-0808">Transferase</keyword>
<dbReference type="Proteomes" id="UP001597403">
    <property type="component" value="Unassembled WGS sequence"/>
</dbReference>
<name>A0ABW4UZU3_9BACL</name>
<evidence type="ECO:0000313" key="2">
    <source>
        <dbReference type="Proteomes" id="UP001597403"/>
    </source>
</evidence>
<dbReference type="RefSeq" id="WP_204826970.1">
    <property type="nucleotide sequence ID" value="NZ_JBHUGF010000014.1"/>
</dbReference>
<protein>
    <submittedName>
        <fullName evidence="1">Nucleotidyl transferase AbiEii/AbiGii toxin family protein</fullName>
    </submittedName>
</protein>
<keyword evidence="2" id="KW-1185">Reference proteome</keyword>
<reference evidence="2" key="1">
    <citation type="journal article" date="2019" name="Int. J. Syst. Evol. Microbiol.">
        <title>The Global Catalogue of Microorganisms (GCM) 10K type strain sequencing project: providing services to taxonomists for standard genome sequencing and annotation.</title>
        <authorList>
            <consortium name="The Broad Institute Genomics Platform"/>
            <consortium name="The Broad Institute Genome Sequencing Center for Infectious Disease"/>
            <person name="Wu L."/>
            <person name="Ma J."/>
        </authorList>
    </citation>
    <scope>NUCLEOTIDE SEQUENCE [LARGE SCALE GENOMIC DNA]</scope>
    <source>
        <strain evidence="2">CGMCC 1.15067</strain>
    </source>
</reference>
<comment type="caution">
    <text evidence="1">The sequence shown here is derived from an EMBL/GenBank/DDBJ whole genome shotgun (WGS) entry which is preliminary data.</text>
</comment>
<dbReference type="Gene3D" id="3.10.450.620">
    <property type="entry name" value="JHP933, nucleotidyltransferase-like core domain"/>
    <property type="match status" value="1"/>
</dbReference>
<dbReference type="InterPro" id="IPR014942">
    <property type="entry name" value="AbiEii"/>
</dbReference>
<dbReference type="Pfam" id="PF08843">
    <property type="entry name" value="AbiEii"/>
    <property type="match status" value="1"/>
</dbReference>
<organism evidence="1 2">
    <name type="scientific">Paenibacillus nicotianae</name>
    <dbReference type="NCBI Taxonomy" id="1526551"/>
    <lineage>
        <taxon>Bacteria</taxon>
        <taxon>Bacillati</taxon>
        <taxon>Bacillota</taxon>
        <taxon>Bacilli</taxon>
        <taxon>Bacillales</taxon>
        <taxon>Paenibacillaceae</taxon>
        <taxon>Paenibacillus</taxon>
    </lineage>
</organism>
<evidence type="ECO:0000313" key="1">
    <source>
        <dbReference type="EMBL" id="MFD1992791.1"/>
    </source>
</evidence>
<proteinExistence type="predicted"/>
<gene>
    <name evidence="1" type="ORF">ACFSGI_22690</name>
</gene>
<accession>A0ABW4UZU3</accession>
<dbReference type="GO" id="GO:0016740">
    <property type="term" value="F:transferase activity"/>
    <property type="evidence" value="ECO:0007669"/>
    <property type="project" value="UniProtKB-KW"/>
</dbReference>
<sequence length="302" mass="35209">MTDELQRLEQVRKLMVIAMFADDDLMDLFALKGGNALELIYKMNSRASTDIDFSMRKEFSEIGLNTDEEIKLKLEAALNSTFNEKGYTLYDVKLISKPKTDNKAIPFFAGYELKFKLIETDKYEAFKDNRHKLDKHAERSANDGRVFSIDLGRHEYCGDLRYDDLEFYQVTIYTPTLILLEKFRAICQQMEDYQLGLGKSVVSNKPRPRDFYDIYSIMKYFSESGTPIDLSSETNISHLKESFDAKKVPLSLIGEIKNTREFHKREEGKLDATVLDKQSYKGFDFYFDFVVQQIEENQLHLI</sequence>